<evidence type="ECO:0000313" key="12">
    <source>
        <dbReference type="Proteomes" id="UP000014760"/>
    </source>
</evidence>
<evidence type="ECO:0000256" key="6">
    <source>
        <dbReference type="RuleBase" id="RU361137"/>
    </source>
</evidence>
<evidence type="ECO:0000256" key="4">
    <source>
        <dbReference type="ARBA" id="ARBA00022946"/>
    </source>
</evidence>
<dbReference type="HOGENOM" id="CLU_016733_10_2_1"/>
<dbReference type="FunFam" id="2.40.50.100:FF:000010">
    <property type="entry name" value="Acetyltransferase component of pyruvate dehydrogenase complex"/>
    <property type="match status" value="2"/>
</dbReference>
<dbReference type="PANTHER" id="PTHR23151:SF90">
    <property type="entry name" value="DIHYDROLIPOYLLYSINE-RESIDUE ACETYLTRANSFERASE COMPONENT OF PYRUVATE DEHYDROGENASE COMPLEX, MITOCHONDRIAL-RELATED"/>
    <property type="match status" value="1"/>
</dbReference>
<feature type="compositionally biased region" description="Low complexity" evidence="7">
    <location>
        <begin position="216"/>
        <end position="236"/>
    </location>
</feature>
<dbReference type="PROSITE" id="PS51826">
    <property type="entry name" value="PSBD"/>
    <property type="match status" value="1"/>
</dbReference>
<reference evidence="11" key="3">
    <citation type="submission" date="2015-06" db="UniProtKB">
        <authorList>
            <consortium name="EnsemblMetazoa"/>
        </authorList>
    </citation>
    <scope>IDENTIFICATION</scope>
</reference>
<evidence type="ECO:0000256" key="5">
    <source>
        <dbReference type="ARBA" id="ARBA00023315"/>
    </source>
</evidence>
<evidence type="ECO:0000256" key="2">
    <source>
        <dbReference type="ARBA" id="ARBA00022679"/>
    </source>
</evidence>
<dbReference type="OrthoDB" id="537444at2759"/>
<dbReference type="SUPFAM" id="SSF47005">
    <property type="entry name" value="Peripheral subunit-binding domain of 2-oxo acid dehydrogenase complex"/>
    <property type="match status" value="1"/>
</dbReference>
<proteinExistence type="inferred from homology"/>
<dbReference type="CDD" id="cd06849">
    <property type="entry name" value="lipoyl_domain"/>
    <property type="match status" value="2"/>
</dbReference>
<dbReference type="Pfam" id="PF00198">
    <property type="entry name" value="2-oxoacid_dh"/>
    <property type="match status" value="1"/>
</dbReference>
<keyword evidence="3 6" id="KW-0450">Lipoyl</keyword>
<dbReference type="Pfam" id="PF02817">
    <property type="entry name" value="E3_binding"/>
    <property type="match status" value="1"/>
</dbReference>
<gene>
    <name evidence="10" type="ORF">CAPTEDRAFT_181571</name>
</gene>
<comment type="subcellular location">
    <subcellularLocation>
        <location evidence="6">Mitochondrion</location>
    </subcellularLocation>
</comment>
<accession>R7UHW9</accession>
<protein>
    <recommendedName>
        <fullName evidence="6">Acetyltransferase component of pyruvate dehydrogenase complex</fullName>
        <ecNumber evidence="6">2.3.1.12</ecNumber>
    </recommendedName>
</protein>
<dbReference type="GO" id="GO:0005739">
    <property type="term" value="C:mitochondrion"/>
    <property type="evidence" value="ECO:0007669"/>
    <property type="project" value="UniProtKB-SubCell"/>
</dbReference>
<keyword evidence="2 6" id="KW-0808">Transferase</keyword>
<evidence type="ECO:0000259" key="9">
    <source>
        <dbReference type="PROSITE" id="PS51826"/>
    </source>
</evidence>
<dbReference type="GO" id="GO:0045254">
    <property type="term" value="C:pyruvate dehydrogenase complex"/>
    <property type="evidence" value="ECO:0007669"/>
    <property type="project" value="UniProtKB-UniRule"/>
</dbReference>
<dbReference type="InterPro" id="IPR003016">
    <property type="entry name" value="2-oxoA_DH_lipoyl-BS"/>
</dbReference>
<comment type="catalytic activity">
    <reaction evidence="6">
        <text>N(6)-[(R)-dihydrolipoyl]-L-lysyl-[protein] + acetyl-CoA = N(6)-[(R)-S(8)-acetyldihydrolipoyl]-L-lysyl-[protein] + CoA</text>
        <dbReference type="Rhea" id="RHEA:17017"/>
        <dbReference type="Rhea" id="RHEA-COMP:10475"/>
        <dbReference type="Rhea" id="RHEA-COMP:10478"/>
        <dbReference type="ChEBI" id="CHEBI:57287"/>
        <dbReference type="ChEBI" id="CHEBI:57288"/>
        <dbReference type="ChEBI" id="CHEBI:83100"/>
        <dbReference type="ChEBI" id="CHEBI:83111"/>
        <dbReference type="EC" id="2.3.1.12"/>
    </reaction>
</comment>
<dbReference type="InterPro" id="IPR045257">
    <property type="entry name" value="E2/Pdx1"/>
</dbReference>
<dbReference type="InterPro" id="IPR000089">
    <property type="entry name" value="Biotin_lipoyl"/>
</dbReference>
<evidence type="ECO:0000256" key="3">
    <source>
        <dbReference type="ARBA" id="ARBA00022823"/>
    </source>
</evidence>
<dbReference type="GO" id="GO:0006086">
    <property type="term" value="P:pyruvate decarboxylation to acetyl-CoA"/>
    <property type="evidence" value="ECO:0007669"/>
    <property type="project" value="InterPro"/>
</dbReference>
<dbReference type="PROSITE" id="PS00189">
    <property type="entry name" value="LIPOYL"/>
    <property type="match status" value="2"/>
</dbReference>
<keyword evidence="4" id="KW-0809">Transit peptide</keyword>
<dbReference type="InterPro" id="IPR006257">
    <property type="entry name" value="LAT1"/>
</dbReference>
<evidence type="ECO:0000313" key="11">
    <source>
        <dbReference type="EnsemblMetazoa" id="CapteP181571"/>
    </source>
</evidence>
<dbReference type="EMBL" id="KB300949">
    <property type="protein sequence ID" value="ELU06134.1"/>
    <property type="molecule type" value="Genomic_DNA"/>
</dbReference>
<dbReference type="Pfam" id="PF00364">
    <property type="entry name" value="Biotin_lipoyl"/>
    <property type="match status" value="2"/>
</dbReference>
<dbReference type="Gene3D" id="4.10.320.10">
    <property type="entry name" value="E3-binding domain"/>
    <property type="match status" value="1"/>
</dbReference>
<dbReference type="EnsemblMetazoa" id="CapteT181571">
    <property type="protein sequence ID" value="CapteP181571"/>
    <property type="gene ID" value="CapteG181571"/>
</dbReference>
<dbReference type="PANTHER" id="PTHR23151">
    <property type="entry name" value="DIHYDROLIPOAMIDE ACETYL/SUCCINYL-TRANSFERASE-RELATED"/>
    <property type="match status" value="1"/>
</dbReference>
<dbReference type="NCBIfam" id="TIGR01349">
    <property type="entry name" value="PDHac_trf_mito"/>
    <property type="match status" value="1"/>
</dbReference>
<keyword evidence="12" id="KW-1185">Reference proteome</keyword>
<reference evidence="10 12" key="2">
    <citation type="journal article" date="2013" name="Nature">
        <title>Insights into bilaterian evolution from three spiralian genomes.</title>
        <authorList>
            <person name="Simakov O."/>
            <person name="Marletaz F."/>
            <person name="Cho S.J."/>
            <person name="Edsinger-Gonzales E."/>
            <person name="Havlak P."/>
            <person name="Hellsten U."/>
            <person name="Kuo D.H."/>
            <person name="Larsson T."/>
            <person name="Lv J."/>
            <person name="Arendt D."/>
            <person name="Savage R."/>
            <person name="Osoegawa K."/>
            <person name="de Jong P."/>
            <person name="Grimwood J."/>
            <person name="Chapman J.A."/>
            <person name="Shapiro H."/>
            <person name="Aerts A."/>
            <person name="Otillar R.P."/>
            <person name="Terry A.Y."/>
            <person name="Boore J.L."/>
            <person name="Grigoriev I.V."/>
            <person name="Lindberg D.R."/>
            <person name="Seaver E.C."/>
            <person name="Weisblat D.A."/>
            <person name="Putnam N.H."/>
            <person name="Rokhsar D.S."/>
        </authorList>
    </citation>
    <scope>NUCLEOTIDE SEQUENCE</scope>
    <source>
        <strain evidence="10 12">I ESC-2004</strain>
    </source>
</reference>
<feature type="domain" description="Lipoyl-binding" evidence="8">
    <location>
        <begin position="1"/>
        <end position="65"/>
    </location>
</feature>
<sequence length="547" mass="57724">MEKGTIVRWAKEEGDQLGEGDLLAEIETDKATMGFETPEEGFLAKIIVPGGSKDVPIGELLCIIVEEQSQIEAFKDFTPSDNEVAAASAPAATPEPAAAASPSKDYPQHIEVKLPALSPTMEKGNLKVWAKEVGDQLNEGDVLLQIETDKADMDFETPEEGFLAKIMIPSGAKDVSLGAPLCIIVSNQEDIEAFKDYVPAEASAAPAATPPPPAAAAPQPSAAAAPAPAATAAPTLAPTPTPAPSGGARVFASPLARSLAAQKGFDLSQITGSGPDGRIRAEDVEKFVPQATAPAAPAAAPAAAAPAPMATAVPGANYMDIPLTSVRQVIAKRLLESKTTIPHYYLSIDVQMDDLLKLRSELNSMLKKEEIKLSVNDFIIKAAALSCRKVPEANSSWQDSFIRQFNTVDMSIAVATDNGLITPIVFQADRKGLAAINQDVGALAAKAREGKLQPQEFMGGTFTISNLGMFGIKNFSAIINPPQACILAVGTSEKVLVPDESHEKGYRASNVMSVTLSCDHRVVDGAVGAQWLSYFKRCLEKPQTMLL</sequence>
<evidence type="ECO:0000256" key="1">
    <source>
        <dbReference type="ARBA" id="ARBA00007317"/>
    </source>
</evidence>
<dbReference type="AlphaFoldDB" id="R7UHW9"/>
<dbReference type="InterPro" id="IPR001078">
    <property type="entry name" value="2-oxoacid_DH_actylTfrase"/>
</dbReference>
<comment type="similarity">
    <text evidence="1 6">Belongs to the 2-oxoacid dehydrogenase family.</text>
</comment>
<dbReference type="SUPFAM" id="SSF51230">
    <property type="entry name" value="Single hybrid motif"/>
    <property type="match status" value="2"/>
</dbReference>
<reference evidence="12" key="1">
    <citation type="submission" date="2012-12" db="EMBL/GenBank/DDBJ databases">
        <authorList>
            <person name="Hellsten U."/>
            <person name="Grimwood J."/>
            <person name="Chapman J.A."/>
            <person name="Shapiro H."/>
            <person name="Aerts A."/>
            <person name="Otillar R.P."/>
            <person name="Terry A.Y."/>
            <person name="Boore J.L."/>
            <person name="Simakov O."/>
            <person name="Marletaz F."/>
            <person name="Cho S.-J."/>
            <person name="Edsinger-Gonzales E."/>
            <person name="Havlak P."/>
            <person name="Kuo D.-H."/>
            <person name="Larsson T."/>
            <person name="Lv J."/>
            <person name="Arendt D."/>
            <person name="Savage R."/>
            <person name="Osoegawa K."/>
            <person name="de Jong P."/>
            <person name="Lindberg D.R."/>
            <person name="Seaver E.C."/>
            <person name="Weisblat D.A."/>
            <person name="Putnam N.H."/>
            <person name="Grigoriev I.V."/>
            <person name="Rokhsar D.S."/>
        </authorList>
    </citation>
    <scope>NUCLEOTIDE SEQUENCE</scope>
    <source>
        <strain evidence="12">I ESC-2004</strain>
    </source>
</reference>
<dbReference type="FunCoup" id="R7UHW9">
    <property type="interactions" value="1568"/>
</dbReference>
<comment type="function">
    <text evidence="6">The pyruvate dehydrogenase complex catalyzes the overall conversion of pyruvate to acetyl-CoA and CO(2).</text>
</comment>
<dbReference type="InterPro" id="IPR011053">
    <property type="entry name" value="Single_hybrid_motif"/>
</dbReference>
<dbReference type="FunFam" id="3.30.559.10:FF:000003">
    <property type="entry name" value="Acetyltransferase component of pyruvate dehydrogenase complex"/>
    <property type="match status" value="1"/>
</dbReference>
<evidence type="ECO:0000313" key="10">
    <source>
        <dbReference type="EMBL" id="ELU06134.1"/>
    </source>
</evidence>
<dbReference type="GO" id="GO:0004742">
    <property type="term" value="F:dihydrolipoyllysine-residue acetyltransferase activity"/>
    <property type="evidence" value="ECO:0007669"/>
    <property type="project" value="UniProtKB-UniRule"/>
</dbReference>
<dbReference type="EMBL" id="AMQN01001262">
    <property type="status" value="NOT_ANNOTATED_CDS"/>
    <property type="molecule type" value="Genomic_DNA"/>
</dbReference>
<dbReference type="STRING" id="283909.R7UHW9"/>
<evidence type="ECO:0000256" key="7">
    <source>
        <dbReference type="SAM" id="MobiDB-lite"/>
    </source>
</evidence>
<dbReference type="SUPFAM" id="SSF52777">
    <property type="entry name" value="CoA-dependent acyltransferases"/>
    <property type="match status" value="1"/>
</dbReference>
<dbReference type="EMBL" id="AMQN01001261">
    <property type="status" value="NOT_ANNOTATED_CDS"/>
    <property type="molecule type" value="Genomic_DNA"/>
</dbReference>
<feature type="compositionally biased region" description="Low complexity" evidence="7">
    <location>
        <begin position="85"/>
        <end position="103"/>
    </location>
</feature>
<feature type="domain" description="Lipoyl-binding" evidence="8">
    <location>
        <begin position="109"/>
        <end position="185"/>
    </location>
</feature>
<dbReference type="InterPro" id="IPR036625">
    <property type="entry name" value="E3-bd_dom_sf"/>
</dbReference>
<dbReference type="OMA" id="TMEFESF"/>
<dbReference type="EC" id="2.3.1.12" evidence="6"/>
<dbReference type="Gene3D" id="3.30.559.10">
    <property type="entry name" value="Chloramphenicol acetyltransferase-like domain"/>
    <property type="match status" value="1"/>
</dbReference>
<dbReference type="InterPro" id="IPR023213">
    <property type="entry name" value="CAT-like_dom_sf"/>
</dbReference>
<dbReference type="Gene3D" id="2.40.50.100">
    <property type="match status" value="2"/>
</dbReference>
<comment type="cofactor">
    <cofactor evidence="6">
        <name>(R)-lipoate</name>
        <dbReference type="ChEBI" id="CHEBI:83088"/>
    </cofactor>
    <text evidence="6">Binds 2 lipoyl cofactors covalently.</text>
</comment>
<feature type="region of interest" description="Disordered" evidence="7">
    <location>
        <begin position="85"/>
        <end position="105"/>
    </location>
</feature>
<dbReference type="InterPro" id="IPR004167">
    <property type="entry name" value="PSBD"/>
</dbReference>
<dbReference type="PROSITE" id="PS50968">
    <property type="entry name" value="BIOTINYL_LIPOYL"/>
    <property type="match status" value="2"/>
</dbReference>
<feature type="domain" description="Peripheral subunit-binding (PSBD)" evidence="9">
    <location>
        <begin position="251"/>
        <end position="288"/>
    </location>
</feature>
<organism evidence="10">
    <name type="scientific">Capitella teleta</name>
    <name type="common">Polychaete worm</name>
    <dbReference type="NCBI Taxonomy" id="283909"/>
    <lineage>
        <taxon>Eukaryota</taxon>
        <taxon>Metazoa</taxon>
        <taxon>Spiralia</taxon>
        <taxon>Lophotrochozoa</taxon>
        <taxon>Annelida</taxon>
        <taxon>Polychaeta</taxon>
        <taxon>Sedentaria</taxon>
        <taxon>Scolecida</taxon>
        <taxon>Capitellidae</taxon>
        <taxon>Capitella</taxon>
    </lineage>
</organism>
<dbReference type="Proteomes" id="UP000014760">
    <property type="component" value="Unassembled WGS sequence"/>
</dbReference>
<feature type="region of interest" description="Disordered" evidence="7">
    <location>
        <begin position="203"/>
        <end position="249"/>
    </location>
</feature>
<keyword evidence="5 6" id="KW-0012">Acyltransferase</keyword>
<name>R7UHW9_CAPTE</name>
<evidence type="ECO:0000259" key="8">
    <source>
        <dbReference type="PROSITE" id="PS50968"/>
    </source>
</evidence>